<accession>A0A3A5MDD4</accession>
<dbReference type="GO" id="GO:0030313">
    <property type="term" value="C:cell envelope"/>
    <property type="evidence" value="ECO:0007669"/>
    <property type="project" value="UniProtKB-SubCell"/>
</dbReference>
<dbReference type="OrthoDB" id="5240629at2"/>
<evidence type="ECO:0000256" key="1">
    <source>
        <dbReference type="ARBA" id="ARBA00004196"/>
    </source>
</evidence>
<dbReference type="GO" id="GO:0015833">
    <property type="term" value="P:peptide transport"/>
    <property type="evidence" value="ECO:0007669"/>
    <property type="project" value="TreeGrafter"/>
</dbReference>
<sequence>MPPCAAPDRCKEFPLNESVIPPARNSRQFRYFRNFTAVSAVALAALLSSCAGPVSSTSEATGEPVSGGILDVSISAEPGCLDGHGISATQQQFLGRLVYDNVVTLDENGDIAPYLAESWDISEDGKTYTFHLKQGVTFSDGSPWNAEVLGQNLEHMRDPATKSPLAAAYIAPYVDGKVIDEFTFEAHLDYPYTPFLYALAQSWLGMNSGKAIAESPETLCQKPIGTGPFTVADYRPGQSISYSKREGYDWAPEWLEGDGEAYLDGVEVTLVSEPVIRHQSLVSGQYDLTENLAPQNAAAVQADPDFTYENLPRIGSPYVLSFNLNRAPFDDLAVRQAFAAAVDTEAVTESLGFGTYTPIDSFLSRESKYYDPTVEGVLTHDPERANKLLDDAGWSARDNEGFRTKDGKRLTIEVPTVESSTPSPLLVQLQGEARKVGFDLRIIQLPQAQLTELRYAGDFDALAGVWHTNTTDVLFIRYHSSEITGERIGQNSSYVNDPALDDLLLTARESDDGPEAEEAYSKAQHRLLEIVPGLPLYENPSQFAYANTVQDVDVDTSHPVPVLTYAWKAE</sequence>
<dbReference type="GO" id="GO:0042597">
    <property type="term" value="C:periplasmic space"/>
    <property type="evidence" value="ECO:0007669"/>
    <property type="project" value="UniProtKB-ARBA"/>
</dbReference>
<gene>
    <name evidence="6" type="ORF">D6T63_03455</name>
</gene>
<dbReference type="InterPro" id="IPR039424">
    <property type="entry name" value="SBP_5"/>
</dbReference>
<feature type="domain" description="Solute-binding protein family 5" evidence="5">
    <location>
        <begin position="111"/>
        <end position="475"/>
    </location>
</feature>
<dbReference type="PANTHER" id="PTHR30290:SF10">
    <property type="entry name" value="PERIPLASMIC OLIGOPEPTIDE-BINDING PROTEIN-RELATED"/>
    <property type="match status" value="1"/>
</dbReference>
<evidence type="ECO:0000256" key="4">
    <source>
        <dbReference type="ARBA" id="ARBA00022729"/>
    </source>
</evidence>
<dbReference type="PANTHER" id="PTHR30290">
    <property type="entry name" value="PERIPLASMIC BINDING COMPONENT OF ABC TRANSPORTER"/>
    <property type="match status" value="1"/>
</dbReference>
<dbReference type="AlphaFoldDB" id="A0A3A5MDD4"/>
<dbReference type="Pfam" id="PF00496">
    <property type="entry name" value="SBP_bac_5"/>
    <property type="match status" value="1"/>
</dbReference>
<dbReference type="InterPro" id="IPR000914">
    <property type="entry name" value="SBP_5_dom"/>
</dbReference>
<dbReference type="PIRSF" id="PIRSF002741">
    <property type="entry name" value="MppA"/>
    <property type="match status" value="1"/>
</dbReference>
<dbReference type="Gene3D" id="3.10.105.10">
    <property type="entry name" value="Dipeptide-binding Protein, Domain 3"/>
    <property type="match status" value="1"/>
</dbReference>
<name>A0A3A5MDD4_9MICC</name>
<reference evidence="6 7" key="1">
    <citation type="submission" date="2018-09" db="EMBL/GenBank/DDBJ databases">
        <title>Novel species of Arthrobacter.</title>
        <authorList>
            <person name="Liu Q."/>
            <person name="Xin Y.-H."/>
        </authorList>
    </citation>
    <scope>NUCLEOTIDE SEQUENCE [LARGE SCALE GENOMIC DNA]</scope>
    <source>
        <strain evidence="6 7">Hz2</strain>
    </source>
</reference>
<keyword evidence="7" id="KW-1185">Reference proteome</keyword>
<dbReference type="GO" id="GO:0043190">
    <property type="term" value="C:ATP-binding cassette (ABC) transporter complex"/>
    <property type="evidence" value="ECO:0007669"/>
    <property type="project" value="InterPro"/>
</dbReference>
<dbReference type="EMBL" id="QZVT01000002">
    <property type="protein sequence ID" value="RJT81830.1"/>
    <property type="molecule type" value="Genomic_DNA"/>
</dbReference>
<dbReference type="GO" id="GO:1904680">
    <property type="term" value="F:peptide transmembrane transporter activity"/>
    <property type="evidence" value="ECO:0007669"/>
    <property type="project" value="TreeGrafter"/>
</dbReference>
<dbReference type="Proteomes" id="UP000272560">
    <property type="component" value="Unassembled WGS sequence"/>
</dbReference>
<evidence type="ECO:0000313" key="7">
    <source>
        <dbReference type="Proteomes" id="UP000272560"/>
    </source>
</evidence>
<protein>
    <submittedName>
        <fullName evidence="6">ABC transporter substrate-binding protein</fullName>
    </submittedName>
</protein>
<dbReference type="InterPro" id="IPR030678">
    <property type="entry name" value="Peptide/Ni-bd"/>
</dbReference>
<organism evidence="6 7">
    <name type="scientific">Arthrobacter cheniae</name>
    <dbReference type="NCBI Taxonomy" id="1258888"/>
    <lineage>
        <taxon>Bacteria</taxon>
        <taxon>Bacillati</taxon>
        <taxon>Actinomycetota</taxon>
        <taxon>Actinomycetes</taxon>
        <taxon>Micrococcales</taxon>
        <taxon>Micrococcaceae</taxon>
        <taxon>Arthrobacter</taxon>
    </lineage>
</organism>
<dbReference type="CDD" id="cd08492">
    <property type="entry name" value="PBP2_NikA_DppA_OppA_like_15"/>
    <property type="match status" value="1"/>
</dbReference>
<evidence type="ECO:0000259" key="5">
    <source>
        <dbReference type="Pfam" id="PF00496"/>
    </source>
</evidence>
<dbReference type="Gene3D" id="3.40.190.10">
    <property type="entry name" value="Periplasmic binding protein-like II"/>
    <property type="match status" value="1"/>
</dbReference>
<comment type="similarity">
    <text evidence="2">Belongs to the bacterial solute-binding protein 5 family.</text>
</comment>
<comment type="caution">
    <text evidence="6">The sequence shown here is derived from an EMBL/GenBank/DDBJ whole genome shotgun (WGS) entry which is preliminary data.</text>
</comment>
<comment type="subcellular location">
    <subcellularLocation>
        <location evidence="1">Cell envelope</location>
    </subcellularLocation>
</comment>
<keyword evidence="3" id="KW-0813">Transport</keyword>
<evidence type="ECO:0000256" key="2">
    <source>
        <dbReference type="ARBA" id="ARBA00005695"/>
    </source>
</evidence>
<proteinExistence type="inferred from homology"/>
<evidence type="ECO:0000256" key="3">
    <source>
        <dbReference type="ARBA" id="ARBA00022448"/>
    </source>
</evidence>
<keyword evidence="4" id="KW-0732">Signal</keyword>
<evidence type="ECO:0000313" key="6">
    <source>
        <dbReference type="EMBL" id="RJT81830.1"/>
    </source>
</evidence>
<dbReference type="SUPFAM" id="SSF53850">
    <property type="entry name" value="Periplasmic binding protein-like II"/>
    <property type="match status" value="1"/>
</dbReference>